<dbReference type="PANTHER" id="PTHR12993:SF11">
    <property type="entry name" value="N-ACETYLGLUCOSAMINYL-PHOSPHATIDYLINOSITOL DE-N-ACETYLASE"/>
    <property type="match status" value="1"/>
</dbReference>
<name>A0ABX8SS68_9BURK</name>
<proteinExistence type="predicted"/>
<dbReference type="Pfam" id="PF26607">
    <property type="entry name" value="DUF8189"/>
    <property type="match status" value="1"/>
</dbReference>
<dbReference type="Gene3D" id="3.40.50.10320">
    <property type="entry name" value="LmbE-like"/>
    <property type="match status" value="1"/>
</dbReference>
<evidence type="ECO:0000313" key="3">
    <source>
        <dbReference type="Proteomes" id="UP000826050"/>
    </source>
</evidence>
<dbReference type="InterPro" id="IPR003737">
    <property type="entry name" value="GlcNAc_PI_deacetylase-related"/>
</dbReference>
<dbReference type="InterPro" id="IPR058502">
    <property type="entry name" value="PLL-like_beta-prop"/>
</dbReference>
<feature type="domain" description="PLL-like beta propeller" evidence="1">
    <location>
        <begin position="428"/>
        <end position="550"/>
    </location>
</feature>
<dbReference type="InterPro" id="IPR024078">
    <property type="entry name" value="LmbE-like_dom_sf"/>
</dbReference>
<dbReference type="RefSeq" id="WP_131071660.1">
    <property type="nucleotide sequence ID" value="NZ_CP049362.1"/>
</dbReference>
<protein>
    <submittedName>
        <fullName evidence="2">PIG-L family deacetylase</fullName>
    </submittedName>
</protein>
<gene>
    <name evidence="2" type="ORF">FE795_07525</name>
</gene>
<reference evidence="2 3" key="1">
    <citation type="submission" date="2020-02" db="EMBL/GenBank/DDBJ databases">
        <title>Partial ammonium oxidation to N2 by heterotrophic bacteria.</title>
        <authorList>
            <person name="Wu M."/>
        </authorList>
    </citation>
    <scope>NUCLEOTIDE SEQUENCE [LARGE SCALE GENOMIC DNA]</scope>
    <source>
        <strain evidence="2 3">HO-1</strain>
    </source>
</reference>
<dbReference type="PANTHER" id="PTHR12993">
    <property type="entry name" value="N-ACETYLGLUCOSAMINYL-PHOSPHATIDYLINOSITOL DE-N-ACETYLASE-RELATED"/>
    <property type="match status" value="1"/>
</dbReference>
<dbReference type="Gene3D" id="2.120.10.70">
    <property type="entry name" value="Fucose-specific lectin"/>
    <property type="match status" value="1"/>
</dbReference>
<evidence type="ECO:0000313" key="2">
    <source>
        <dbReference type="EMBL" id="QXX78876.1"/>
    </source>
</evidence>
<dbReference type="Pfam" id="PF02585">
    <property type="entry name" value="PIG-L"/>
    <property type="match status" value="1"/>
</dbReference>
<sequence>MLILVYSALPPPMSLASLACSVLIRSLFAGLCAFVLPLSVLAADACHGSRDLVVVGHMDDDLLFMNPDLSSNIQAGACMQVLYLTASERKGGLEYMYSREQGVRAAYAYMAGAVNEWQQTRLMVGSASIAQFTLRSRPGIQLSHLRLQDPWLGPGWGSLTPLSRAESEPGQTVQTLDSPQQTFNREQLVQTLAALIRLYQPTSIRYLDDTNPVPYTQLCWRCTGHGHPDHIASARLVREAMLAAPGNYAQIGYVDYPIQEQAANLTLNEIRSKTEIFRRYAWHDRHACKGPAVCQEPAGPAAAWVQRSYYTSRADYPASLLADRSGGLHFFVSGEQNDAINQWDVQQQRWFTLGGRTADALSVFHYADGSAGLLARDATGQVWVSRSEDDDDWLAWQKLPGPRVLHTPIVSPQGGQALAMATDGRFYWSTVRPTDHAWGSWKALPPLDQATYPAALSVDSQGRAHVFASNQQGQLFQIVQRNDTQWHAWQAIPVAPVSGGLATIVNAQGKIELYLRDRQSQRLQRLVQSAGEHNWGKPENLGLTYVGRPALSLGEQEQVVVALQQQPGGAIVLLDEGQVVEVDKHSASQPVLYRLGRTLYLADRPPGPQQRYRLLERRAGKWVQVALTQAPPPAGGQSFSEAPAFITQAYVQP</sequence>
<keyword evidence="3" id="KW-1185">Reference proteome</keyword>
<organism evidence="2 3">
    <name type="scientific">Alcaligenes ammonioxydans</name>
    <dbReference type="NCBI Taxonomy" id="2582914"/>
    <lineage>
        <taxon>Bacteria</taxon>
        <taxon>Pseudomonadati</taxon>
        <taxon>Pseudomonadota</taxon>
        <taxon>Betaproteobacteria</taxon>
        <taxon>Burkholderiales</taxon>
        <taxon>Alcaligenaceae</taxon>
        <taxon>Alcaligenes</taxon>
    </lineage>
</organism>
<dbReference type="EMBL" id="CP049362">
    <property type="protein sequence ID" value="QXX78876.1"/>
    <property type="molecule type" value="Genomic_DNA"/>
</dbReference>
<dbReference type="SUPFAM" id="SSF102588">
    <property type="entry name" value="LmbE-like"/>
    <property type="match status" value="1"/>
</dbReference>
<dbReference type="Proteomes" id="UP000826050">
    <property type="component" value="Chromosome"/>
</dbReference>
<dbReference type="SUPFAM" id="SSF89372">
    <property type="entry name" value="Fucose-specific lectin"/>
    <property type="match status" value="1"/>
</dbReference>
<evidence type="ECO:0000259" key="1">
    <source>
        <dbReference type="Pfam" id="PF26607"/>
    </source>
</evidence>
<accession>A0ABX8SS68</accession>